<gene>
    <name evidence="2" type="ORF">cubi_01413</name>
</gene>
<keyword evidence="1" id="KW-0472">Membrane</keyword>
<dbReference type="RefSeq" id="XP_028873652.1">
    <property type="nucleotide sequence ID" value="XM_029018425.1"/>
</dbReference>
<accession>A0A1J4MCW5</accession>
<keyword evidence="3" id="KW-1185">Reference proteome</keyword>
<evidence type="ECO:0000313" key="3">
    <source>
        <dbReference type="Proteomes" id="UP000186176"/>
    </source>
</evidence>
<proteinExistence type="predicted"/>
<feature type="transmembrane region" description="Helical" evidence="1">
    <location>
        <begin position="178"/>
        <end position="198"/>
    </location>
</feature>
<comment type="caution">
    <text evidence="2">The sequence shown here is derived from an EMBL/GenBank/DDBJ whole genome shotgun (WGS) entry which is preliminary data.</text>
</comment>
<name>A0A1J4MCW5_9CRYT</name>
<evidence type="ECO:0000256" key="1">
    <source>
        <dbReference type="SAM" id="Phobius"/>
    </source>
</evidence>
<evidence type="ECO:0000313" key="2">
    <source>
        <dbReference type="EMBL" id="OII72080.1"/>
    </source>
</evidence>
<dbReference type="GeneID" id="39978204"/>
<dbReference type="VEuPathDB" id="CryptoDB:cubi_01413"/>
<reference evidence="2 3" key="1">
    <citation type="submission" date="2016-10" db="EMBL/GenBank/DDBJ databases">
        <title>Reductive evolution of mitochondrial metabolism and differential evolution of invasion-related proteins in Cryptosporidium.</title>
        <authorList>
            <person name="Liu S."/>
            <person name="Roellig D.M."/>
            <person name="Guo Y."/>
            <person name="Li N."/>
            <person name="Frace M.A."/>
            <person name="Tang K."/>
            <person name="Zhang L."/>
            <person name="Feng Y."/>
            <person name="Xiao L."/>
        </authorList>
    </citation>
    <scope>NUCLEOTIDE SEQUENCE [LARGE SCALE GENOMIC DNA]</scope>
    <source>
        <strain evidence="2">39726</strain>
    </source>
</reference>
<organism evidence="2 3">
    <name type="scientific">Cryptosporidium ubiquitum</name>
    <dbReference type="NCBI Taxonomy" id="857276"/>
    <lineage>
        <taxon>Eukaryota</taxon>
        <taxon>Sar</taxon>
        <taxon>Alveolata</taxon>
        <taxon>Apicomplexa</taxon>
        <taxon>Conoidasida</taxon>
        <taxon>Coccidia</taxon>
        <taxon>Eucoccidiorida</taxon>
        <taxon>Eimeriorina</taxon>
        <taxon>Cryptosporidiidae</taxon>
        <taxon>Cryptosporidium</taxon>
    </lineage>
</organism>
<keyword evidence="1" id="KW-1133">Transmembrane helix</keyword>
<keyword evidence="1" id="KW-0812">Transmembrane</keyword>
<sequence length="233" mass="27053">MFKVENEENPIFPFIEILIKKNQNQYSLNSTRTNSIARMFIGVSPGILLSLLKNIGENIMELNSKLESNSYTANIQNMLYFVSKDIVTVKYPGLPEIFLARYFFQFDKSYMVLCNCCYKDLYKSKLNTFDLVFYIQNQNFWYTKGNEDCSKITLISRSSGNIVTSKCINTLSSILTNYGVFFIIYSLFTRLANMIVAIKRYLRIAVTEELEIEELFINNFLSSLDVKICKEVI</sequence>
<dbReference type="OrthoDB" id="337418at2759"/>
<dbReference type="EMBL" id="LRBP01000025">
    <property type="protein sequence ID" value="OII72080.1"/>
    <property type="molecule type" value="Genomic_DNA"/>
</dbReference>
<dbReference type="Proteomes" id="UP000186176">
    <property type="component" value="Unassembled WGS sequence"/>
</dbReference>
<dbReference type="AlphaFoldDB" id="A0A1J4MCW5"/>
<protein>
    <submittedName>
        <fullName evidence="2">Uncharacterized protein</fullName>
    </submittedName>
</protein>